<dbReference type="InterPro" id="IPR001515">
    <property type="entry name" value="Ribosomal_eL32"/>
</dbReference>
<dbReference type="GO" id="GO:1990904">
    <property type="term" value="C:ribonucleoprotein complex"/>
    <property type="evidence" value="ECO:0007669"/>
    <property type="project" value="UniProtKB-KW"/>
</dbReference>
<evidence type="ECO:0000256" key="1">
    <source>
        <dbReference type="ARBA" id="ARBA00008431"/>
    </source>
</evidence>
<name>A0A1V6PDV1_PENDC</name>
<comment type="caution">
    <text evidence="8">The sequence shown here is derived from an EMBL/GenBank/DDBJ whole genome shotgun (WGS) entry which is preliminary data.</text>
</comment>
<keyword evidence="4" id="KW-0687">Ribonucleoprotein</keyword>
<dbReference type="GO" id="GO:0005737">
    <property type="term" value="C:cytoplasm"/>
    <property type="evidence" value="ECO:0007669"/>
    <property type="project" value="TreeGrafter"/>
</dbReference>
<dbReference type="InterPro" id="IPR036351">
    <property type="entry name" value="Ribosomal_eL32_sf"/>
</dbReference>
<evidence type="ECO:0000256" key="2">
    <source>
        <dbReference type="ARBA" id="ARBA00010928"/>
    </source>
</evidence>
<evidence type="ECO:0000259" key="6">
    <source>
        <dbReference type="Pfam" id="PF01408"/>
    </source>
</evidence>
<feature type="domain" description="GFO/IDH/MocA-like oxidoreductase" evidence="7">
    <location>
        <begin position="151"/>
        <end position="264"/>
    </location>
</feature>
<evidence type="ECO:0000313" key="9">
    <source>
        <dbReference type="Proteomes" id="UP000191522"/>
    </source>
</evidence>
<dbReference type="GO" id="GO:0006412">
    <property type="term" value="P:translation"/>
    <property type="evidence" value="ECO:0007669"/>
    <property type="project" value="InterPro"/>
</dbReference>
<accession>A0A1V6PDV1</accession>
<feature type="domain" description="Gfo/Idh/MocA-like oxidoreductase N-terminal" evidence="6">
    <location>
        <begin position="3"/>
        <end position="118"/>
    </location>
</feature>
<gene>
    <name evidence="8" type="ORF">PENDEC_c008G05264</name>
</gene>
<dbReference type="Proteomes" id="UP000191522">
    <property type="component" value="Unassembled WGS sequence"/>
</dbReference>
<evidence type="ECO:0000256" key="4">
    <source>
        <dbReference type="ARBA" id="ARBA00023274"/>
    </source>
</evidence>
<dbReference type="CDD" id="cd00513">
    <property type="entry name" value="Ribosomal_L32_L32e"/>
    <property type="match status" value="1"/>
</dbReference>
<organism evidence="8 9">
    <name type="scientific">Penicillium decumbens</name>
    <dbReference type="NCBI Taxonomy" id="69771"/>
    <lineage>
        <taxon>Eukaryota</taxon>
        <taxon>Fungi</taxon>
        <taxon>Dikarya</taxon>
        <taxon>Ascomycota</taxon>
        <taxon>Pezizomycotina</taxon>
        <taxon>Eurotiomycetes</taxon>
        <taxon>Eurotiomycetidae</taxon>
        <taxon>Eurotiales</taxon>
        <taxon>Aspergillaceae</taxon>
        <taxon>Penicillium</taxon>
    </lineage>
</organism>
<feature type="compositionally biased region" description="Acidic residues" evidence="5">
    <location>
        <begin position="397"/>
        <end position="407"/>
    </location>
</feature>
<dbReference type="GO" id="GO:0000166">
    <property type="term" value="F:nucleotide binding"/>
    <property type="evidence" value="ECO:0007669"/>
    <property type="project" value="InterPro"/>
</dbReference>
<evidence type="ECO:0000259" key="7">
    <source>
        <dbReference type="Pfam" id="PF22725"/>
    </source>
</evidence>
<dbReference type="PROSITE" id="PS00580">
    <property type="entry name" value="RIBOSOMAL_L32E"/>
    <property type="match status" value="1"/>
</dbReference>
<dbReference type="Pfam" id="PF01655">
    <property type="entry name" value="Ribosomal_L32e"/>
    <property type="match status" value="1"/>
</dbReference>
<protein>
    <recommendedName>
        <fullName evidence="10">Gfo/Idh/MocA-like oxidoreductase N-terminal domain-containing protein</fullName>
    </recommendedName>
</protein>
<dbReference type="SUPFAM" id="SSF52042">
    <property type="entry name" value="Ribosomal protein L32e"/>
    <property type="match status" value="1"/>
</dbReference>
<dbReference type="InterPro" id="IPR036291">
    <property type="entry name" value="NAD(P)-bd_dom_sf"/>
</dbReference>
<dbReference type="Gene3D" id="3.40.50.720">
    <property type="entry name" value="NAD(P)-binding Rossmann-like Domain"/>
    <property type="match status" value="1"/>
</dbReference>
<feature type="compositionally biased region" description="Basic and acidic residues" evidence="5">
    <location>
        <begin position="408"/>
        <end position="417"/>
    </location>
</feature>
<dbReference type="PANTHER" id="PTHR42840:SF5">
    <property type="entry name" value="NAD(P)-BINDING ROSSMANN-FOLD SUPERFAMILY PROTEIN"/>
    <property type="match status" value="1"/>
</dbReference>
<feature type="compositionally biased region" description="Basic residues" evidence="5">
    <location>
        <begin position="367"/>
        <end position="376"/>
    </location>
</feature>
<dbReference type="Gene3D" id="3.30.360.10">
    <property type="entry name" value="Dihydrodipicolinate Reductase, domain 2"/>
    <property type="match status" value="1"/>
</dbReference>
<comment type="similarity">
    <text evidence="2">Belongs to the Gfo/Idh/MocA family.</text>
</comment>
<dbReference type="GO" id="GO:0006740">
    <property type="term" value="P:NADPH regeneration"/>
    <property type="evidence" value="ECO:0007669"/>
    <property type="project" value="TreeGrafter"/>
</dbReference>
<dbReference type="OrthoDB" id="64915at2759"/>
<dbReference type="GO" id="GO:0016491">
    <property type="term" value="F:oxidoreductase activity"/>
    <property type="evidence" value="ECO:0007669"/>
    <property type="project" value="TreeGrafter"/>
</dbReference>
<dbReference type="Pfam" id="PF22725">
    <property type="entry name" value="GFO_IDH_MocA_C3"/>
    <property type="match status" value="1"/>
</dbReference>
<dbReference type="AlphaFoldDB" id="A0A1V6PDV1"/>
<comment type="similarity">
    <text evidence="1">Belongs to the eukaryotic ribosomal protein eL32 family.</text>
</comment>
<dbReference type="InterPro" id="IPR000683">
    <property type="entry name" value="Gfo/Idh/MocA-like_OxRdtase_N"/>
</dbReference>
<evidence type="ECO:0000256" key="3">
    <source>
        <dbReference type="ARBA" id="ARBA00022980"/>
    </source>
</evidence>
<dbReference type="PANTHER" id="PTHR42840">
    <property type="entry name" value="NAD(P)-BINDING ROSSMANN-FOLD SUPERFAMILY PROTEIN-RELATED"/>
    <property type="match status" value="1"/>
</dbReference>
<dbReference type="GO" id="GO:0005840">
    <property type="term" value="C:ribosome"/>
    <property type="evidence" value="ECO:0007669"/>
    <property type="project" value="UniProtKB-KW"/>
</dbReference>
<dbReference type="SMART" id="SM01393">
    <property type="entry name" value="Ribosomal_L32e"/>
    <property type="match status" value="1"/>
</dbReference>
<dbReference type="SUPFAM" id="SSF55347">
    <property type="entry name" value="Glyceraldehyde-3-phosphate dehydrogenase-like, C-terminal domain"/>
    <property type="match status" value="1"/>
</dbReference>
<sequence length="538" mass="59942">MPIGVAIVGSGLFAKEQHLPAVRATANFQLKAIYSRSLKSAQALAEGTSGVDLYSEDAEAGKSFDDLLDRSDIGAVIIGLPILVQPEFIKRALLAGKNVLSEKPIAKDVATAQELLQWYEANIDPKKSFWAVGENFRFMTKFLFTAEQVQKMGKIKYFRVNVQNLVKEDNKYYQTAWRKIPEYQGGFLLDGGVHMTAGLRLILGPERITTLSAQSQLQQEYLPPVDTVDAVVQTESAATGIVSLSWGSQFSDSTFEFACEKGVVTLKGDDVTVNGKVHHIGFDGKGVGPEVAEFATAIVNERPVEKRLSPEAALADLEVLEQMLKSEGWKRTSVDRPLVRASVKFSRLIPIRLDNSRTPGETLQHRQNGRRKAAHPHRQEALDSIALQPTNEMKSPEEEEEEEEEVDNDGKVMDRRHIISGTNRFRRHQSDRFMRVDPSWRKPKGIDNAVRRRFKGQIAMPSIGYGSNKKTRHMMPSGHKAFLVHNPKDVELLLMHNRTYAAEIGHAVSSRKRVDILAKAKALGVKVTNPKGRVTTEA</sequence>
<evidence type="ECO:0008006" key="10">
    <source>
        <dbReference type="Google" id="ProtNLM"/>
    </source>
</evidence>
<feature type="region of interest" description="Disordered" evidence="5">
    <location>
        <begin position="355"/>
        <end position="426"/>
    </location>
</feature>
<keyword evidence="9" id="KW-1185">Reference proteome</keyword>
<dbReference type="InterPro" id="IPR055170">
    <property type="entry name" value="GFO_IDH_MocA-like_dom"/>
</dbReference>
<reference evidence="9" key="1">
    <citation type="journal article" date="2017" name="Nat. Microbiol.">
        <title>Global analysis of biosynthetic gene clusters reveals vast potential of secondary metabolite production in Penicillium species.</title>
        <authorList>
            <person name="Nielsen J.C."/>
            <person name="Grijseels S."/>
            <person name="Prigent S."/>
            <person name="Ji B."/>
            <person name="Dainat J."/>
            <person name="Nielsen K.F."/>
            <person name="Frisvad J.C."/>
            <person name="Workman M."/>
            <person name="Nielsen J."/>
        </authorList>
    </citation>
    <scope>NUCLEOTIDE SEQUENCE [LARGE SCALE GENOMIC DNA]</scope>
    <source>
        <strain evidence="9">IBT 11843</strain>
    </source>
</reference>
<dbReference type="STRING" id="69771.A0A1V6PDV1"/>
<evidence type="ECO:0000313" key="8">
    <source>
        <dbReference type="EMBL" id="OQD75260.1"/>
    </source>
</evidence>
<dbReference type="GO" id="GO:0003735">
    <property type="term" value="F:structural constituent of ribosome"/>
    <property type="evidence" value="ECO:0007669"/>
    <property type="project" value="InterPro"/>
</dbReference>
<dbReference type="EMBL" id="MDYL01000008">
    <property type="protein sequence ID" value="OQD75260.1"/>
    <property type="molecule type" value="Genomic_DNA"/>
</dbReference>
<keyword evidence="3" id="KW-0689">Ribosomal protein</keyword>
<dbReference type="Pfam" id="PF01408">
    <property type="entry name" value="GFO_IDH_MocA"/>
    <property type="match status" value="1"/>
</dbReference>
<dbReference type="SUPFAM" id="SSF51735">
    <property type="entry name" value="NAD(P)-binding Rossmann-fold domains"/>
    <property type="match status" value="1"/>
</dbReference>
<evidence type="ECO:0000256" key="5">
    <source>
        <dbReference type="SAM" id="MobiDB-lite"/>
    </source>
</evidence>
<proteinExistence type="inferred from homology"/>
<dbReference type="InterPro" id="IPR018263">
    <property type="entry name" value="Ribosomal_eL32_CS"/>
</dbReference>